<dbReference type="PANTHER" id="PTHR21139">
    <property type="entry name" value="TRIOSEPHOSPHATE ISOMERASE"/>
    <property type="match status" value="1"/>
</dbReference>
<keyword evidence="3" id="KW-0312">Gluconeogenesis</keyword>
<dbReference type="PROSITE" id="PS51440">
    <property type="entry name" value="TIM_2"/>
    <property type="match status" value="1"/>
</dbReference>
<organism evidence="4 5">
    <name type="scientific">Candidatus Kaiserbacteria bacterium CG10_big_fil_rev_8_21_14_0_10_59_10</name>
    <dbReference type="NCBI Taxonomy" id="1974612"/>
    <lineage>
        <taxon>Bacteria</taxon>
        <taxon>Candidatus Kaiseribacteriota</taxon>
    </lineage>
</organism>
<sequence length="260" mass="27575">MQHDTIAAMAKKIVVANWKMNPPSFREAKKLFEAEKKAAAALARRVTVVIAPPALYLRALASLVRGASTAFAAQNVHWESAGAFTGEMSCLQARDAKAAYALVGHAERRAAGETNDDARKKVAACLGAGLTPVLCIGEAARNAEGAHFDYVREQLRIGTADVPQGKVGKLIVAYEPVWAIGAAAAMKPRDMHEMAIFIRKVLAEAHGEGALSVTILYGGAVDSTNAAAMLEEGDVDGLLVGRASIEAERFRILLNAVAER</sequence>
<comment type="catalytic activity">
    <reaction evidence="3">
        <text>D-glyceraldehyde 3-phosphate = dihydroxyacetone phosphate</text>
        <dbReference type="Rhea" id="RHEA:18585"/>
        <dbReference type="ChEBI" id="CHEBI:57642"/>
        <dbReference type="ChEBI" id="CHEBI:59776"/>
        <dbReference type="EC" id="5.3.1.1"/>
    </reaction>
</comment>
<evidence type="ECO:0000256" key="3">
    <source>
        <dbReference type="RuleBase" id="RU363013"/>
    </source>
</evidence>
<dbReference type="InterPro" id="IPR000652">
    <property type="entry name" value="Triosephosphate_isomerase"/>
</dbReference>
<dbReference type="InterPro" id="IPR013785">
    <property type="entry name" value="Aldolase_TIM"/>
</dbReference>
<dbReference type="PANTHER" id="PTHR21139:SF42">
    <property type="entry name" value="TRIOSEPHOSPHATE ISOMERASE"/>
    <property type="match status" value="1"/>
</dbReference>
<dbReference type="AlphaFoldDB" id="A0A2H0U7A8"/>
<evidence type="ECO:0000313" key="5">
    <source>
        <dbReference type="Proteomes" id="UP000231379"/>
    </source>
</evidence>
<dbReference type="GO" id="GO:0046166">
    <property type="term" value="P:glyceraldehyde-3-phosphate biosynthetic process"/>
    <property type="evidence" value="ECO:0007669"/>
    <property type="project" value="TreeGrafter"/>
</dbReference>
<protein>
    <recommendedName>
        <fullName evidence="3">Triosephosphate isomerase</fullName>
        <ecNumber evidence="3">5.3.1.1</ecNumber>
    </recommendedName>
</protein>
<keyword evidence="3" id="KW-0324">Glycolysis</keyword>
<dbReference type="EC" id="5.3.1.1" evidence="3"/>
<dbReference type="EMBL" id="PFBM01000018">
    <property type="protein sequence ID" value="PIR82302.1"/>
    <property type="molecule type" value="Genomic_DNA"/>
</dbReference>
<dbReference type="Proteomes" id="UP000231379">
    <property type="component" value="Unassembled WGS sequence"/>
</dbReference>
<dbReference type="CDD" id="cd00311">
    <property type="entry name" value="TIM"/>
    <property type="match status" value="1"/>
</dbReference>
<dbReference type="SUPFAM" id="SSF51351">
    <property type="entry name" value="Triosephosphate isomerase (TIM)"/>
    <property type="match status" value="1"/>
</dbReference>
<keyword evidence="3" id="KW-0963">Cytoplasm</keyword>
<dbReference type="GO" id="GO:0019563">
    <property type="term" value="P:glycerol catabolic process"/>
    <property type="evidence" value="ECO:0007669"/>
    <property type="project" value="TreeGrafter"/>
</dbReference>
<keyword evidence="2 3" id="KW-0413">Isomerase</keyword>
<comment type="pathway">
    <text evidence="3">Carbohydrate biosynthesis; gluconeogenesis.</text>
</comment>
<dbReference type="UniPathway" id="UPA00109">
    <property type="reaction ID" value="UER00189"/>
</dbReference>
<dbReference type="UniPathway" id="UPA00138"/>
<gene>
    <name evidence="4" type="primary">tpiA</name>
    <name evidence="4" type="ORF">COU20_02995</name>
</gene>
<proteinExistence type="inferred from homology"/>
<comment type="similarity">
    <text evidence="1 3">Belongs to the triosephosphate isomerase family.</text>
</comment>
<dbReference type="GO" id="GO:0005829">
    <property type="term" value="C:cytosol"/>
    <property type="evidence" value="ECO:0007669"/>
    <property type="project" value="TreeGrafter"/>
</dbReference>
<comment type="subunit">
    <text evidence="3">Homodimer.</text>
</comment>
<evidence type="ECO:0000313" key="4">
    <source>
        <dbReference type="EMBL" id="PIR82302.1"/>
    </source>
</evidence>
<comment type="pathway">
    <text evidence="3">Carbohydrate degradation; glycolysis; D-glyceraldehyde 3-phosphate from glycerone phosphate: step 1/1.</text>
</comment>
<accession>A0A2H0U7A8</accession>
<reference evidence="5" key="1">
    <citation type="submission" date="2017-09" db="EMBL/GenBank/DDBJ databases">
        <title>Depth-based differentiation of microbial function through sediment-hosted aquifers and enrichment of novel symbionts in the deep terrestrial subsurface.</title>
        <authorList>
            <person name="Probst A.J."/>
            <person name="Ladd B."/>
            <person name="Jarett J.K."/>
            <person name="Geller-Mcgrath D.E."/>
            <person name="Sieber C.M.K."/>
            <person name="Emerson J.B."/>
            <person name="Anantharaman K."/>
            <person name="Thomas B.C."/>
            <person name="Malmstrom R."/>
            <person name="Stieglmeier M."/>
            <person name="Klingl A."/>
            <person name="Woyke T."/>
            <person name="Ryan C.M."/>
            <person name="Banfield J.F."/>
        </authorList>
    </citation>
    <scope>NUCLEOTIDE SEQUENCE [LARGE SCALE GENOMIC DNA]</scope>
</reference>
<dbReference type="Gene3D" id="3.20.20.70">
    <property type="entry name" value="Aldolase class I"/>
    <property type="match status" value="1"/>
</dbReference>
<dbReference type="Pfam" id="PF00121">
    <property type="entry name" value="TIM"/>
    <property type="match status" value="1"/>
</dbReference>
<dbReference type="GO" id="GO:0006094">
    <property type="term" value="P:gluconeogenesis"/>
    <property type="evidence" value="ECO:0007669"/>
    <property type="project" value="UniProtKB-UniPathway"/>
</dbReference>
<comment type="caution">
    <text evidence="4">The sequence shown here is derived from an EMBL/GenBank/DDBJ whole genome shotgun (WGS) entry which is preliminary data.</text>
</comment>
<dbReference type="InterPro" id="IPR035990">
    <property type="entry name" value="TIM_sf"/>
</dbReference>
<evidence type="ECO:0000256" key="2">
    <source>
        <dbReference type="ARBA" id="ARBA00023235"/>
    </source>
</evidence>
<dbReference type="NCBIfam" id="TIGR00419">
    <property type="entry name" value="tim"/>
    <property type="match status" value="1"/>
</dbReference>
<evidence type="ECO:0000256" key="1">
    <source>
        <dbReference type="ARBA" id="ARBA00007422"/>
    </source>
</evidence>
<dbReference type="GO" id="GO:0004807">
    <property type="term" value="F:triose-phosphate isomerase activity"/>
    <property type="evidence" value="ECO:0007669"/>
    <property type="project" value="UniProtKB-UniRule"/>
</dbReference>
<comment type="subcellular location">
    <subcellularLocation>
        <location evidence="3">Cytoplasm</location>
    </subcellularLocation>
</comment>
<name>A0A2H0U7A8_9BACT</name>
<dbReference type="GO" id="GO:0006096">
    <property type="term" value="P:glycolytic process"/>
    <property type="evidence" value="ECO:0007669"/>
    <property type="project" value="UniProtKB-UniRule"/>
</dbReference>